<dbReference type="PROSITE" id="PS50893">
    <property type="entry name" value="ABC_TRANSPORTER_2"/>
    <property type="match status" value="1"/>
</dbReference>
<dbReference type="InterPro" id="IPR003593">
    <property type="entry name" value="AAA+_ATPase"/>
</dbReference>
<dbReference type="InterPro" id="IPR017871">
    <property type="entry name" value="ABC_transporter-like_CS"/>
</dbReference>
<dbReference type="PANTHER" id="PTHR43820">
    <property type="entry name" value="HIGH-AFFINITY BRANCHED-CHAIN AMINO ACID TRANSPORT ATP-BINDING PROTEIN LIVF"/>
    <property type="match status" value="1"/>
</dbReference>
<dbReference type="SMART" id="SM00382">
    <property type="entry name" value="AAA"/>
    <property type="match status" value="1"/>
</dbReference>
<keyword evidence="3" id="KW-0547">Nucleotide-binding</keyword>
<dbReference type="Gene3D" id="3.40.50.300">
    <property type="entry name" value="P-loop containing nucleotide triphosphate hydrolases"/>
    <property type="match status" value="1"/>
</dbReference>
<dbReference type="CDD" id="cd03224">
    <property type="entry name" value="ABC_TM1139_LivF_branched"/>
    <property type="match status" value="1"/>
</dbReference>
<dbReference type="EMBL" id="LT607411">
    <property type="protein sequence ID" value="SCE98630.1"/>
    <property type="molecule type" value="Genomic_DNA"/>
</dbReference>
<keyword evidence="4 7" id="KW-0067">ATP-binding</keyword>
<dbReference type="InterPro" id="IPR003439">
    <property type="entry name" value="ABC_transporter-like_ATP-bd"/>
</dbReference>
<feature type="domain" description="ABC transporter" evidence="6">
    <location>
        <begin position="10"/>
        <end position="242"/>
    </location>
</feature>
<proteinExistence type="inferred from homology"/>
<evidence type="ECO:0000259" key="6">
    <source>
        <dbReference type="PROSITE" id="PS50893"/>
    </source>
</evidence>
<dbReference type="GO" id="GO:0015658">
    <property type="term" value="F:branched-chain amino acid transmembrane transporter activity"/>
    <property type="evidence" value="ECO:0007669"/>
    <property type="project" value="TreeGrafter"/>
</dbReference>
<dbReference type="SUPFAM" id="SSF52540">
    <property type="entry name" value="P-loop containing nucleoside triphosphate hydrolases"/>
    <property type="match status" value="1"/>
</dbReference>
<dbReference type="GO" id="GO:0005524">
    <property type="term" value="F:ATP binding"/>
    <property type="evidence" value="ECO:0007669"/>
    <property type="project" value="UniProtKB-KW"/>
</dbReference>
<dbReference type="Pfam" id="PF00005">
    <property type="entry name" value="ABC_tran"/>
    <property type="match status" value="1"/>
</dbReference>
<sequence>MSDAAGRCALEIDALDVHYGRVHALRGLSLTVGEGEIITLLGNNGAGKTSTLATVSGVVRSTGGTVRAFGTDITKAKPWEIVGAGVVHVPEGRRIFPRLTVHENLQLGGYLVKDKAAVDRRIDEVYSLLPRLAERRNQQGGNLSGGEQQMLAVGRALVAGPKLLMLDEPSMGLAPLVVAQIMALIRRINADGTSVLLVEQNARAALKIAHRAYVVENGVITLQGAAGELARDSRVVEAYLGA</sequence>
<dbReference type="RefSeq" id="WP_089006531.1">
    <property type="nucleotide sequence ID" value="NZ_LT607411.1"/>
</dbReference>
<name>A0A1C4WR09_MICVI</name>
<keyword evidence="2" id="KW-0813">Transport</keyword>
<evidence type="ECO:0000256" key="3">
    <source>
        <dbReference type="ARBA" id="ARBA00022741"/>
    </source>
</evidence>
<evidence type="ECO:0000256" key="5">
    <source>
        <dbReference type="ARBA" id="ARBA00022970"/>
    </source>
</evidence>
<evidence type="ECO:0000256" key="2">
    <source>
        <dbReference type="ARBA" id="ARBA00022448"/>
    </source>
</evidence>
<evidence type="ECO:0000313" key="8">
    <source>
        <dbReference type="Proteomes" id="UP000198242"/>
    </source>
</evidence>
<evidence type="ECO:0000256" key="4">
    <source>
        <dbReference type="ARBA" id="ARBA00022840"/>
    </source>
</evidence>
<comment type="similarity">
    <text evidence="1">Belongs to the ABC transporter superfamily.</text>
</comment>
<dbReference type="AlphaFoldDB" id="A0A1C4WR09"/>
<keyword evidence="8" id="KW-1185">Reference proteome</keyword>
<evidence type="ECO:0000313" key="7">
    <source>
        <dbReference type="EMBL" id="SCE98630.1"/>
    </source>
</evidence>
<dbReference type="PANTHER" id="PTHR43820:SF4">
    <property type="entry name" value="HIGH-AFFINITY BRANCHED-CHAIN AMINO ACID TRANSPORT ATP-BINDING PROTEIN LIVF"/>
    <property type="match status" value="1"/>
</dbReference>
<dbReference type="GO" id="GO:0016887">
    <property type="term" value="F:ATP hydrolysis activity"/>
    <property type="evidence" value="ECO:0007669"/>
    <property type="project" value="InterPro"/>
</dbReference>
<evidence type="ECO:0000256" key="1">
    <source>
        <dbReference type="ARBA" id="ARBA00005417"/>
    </source>
</evidence>
<dbReference type="Proteomes" id="UP000198242">
    <property type="component" value="Chromosome I"/>
</dbReference>
<dbReference type="OrthoDB" id="9776369at2"/>
<dbReference type="InterPro" id="IPR027417">
    <property type="entry name" value="P-loop_NTPase"/>
</dbReference>
<dbReference type="PROSITE" id="PS00211">
    <property type="entry name" value="ABC_TRANSPORTER_1"/>
    <property type="match status" value="1"/>
</dbReference>
<dbReference type="InterPro" id="IPR052156">
    <property type="entry name" value="BCAA_Transport_ATP-bd_LivF"/>
</dbReference>
<gene>
    <name evidence="7" type="ORF">GA0074695_2679</name>
</gene>
<keyword evidence="5" id="KW-0029">Amino-acid transport</keyword>
<organism evidence="7 8">
    <name type="scientific">Micromonospora viridifaciens</name>
    <dbReference type="NCBI Taxonomy" id="1881"/>
    <lineage>
        <taxon>Bacteria</taxon>
        <taxon>Bacillati</taxon>
        <taxon>Actinomycetota</taxon>
        <taxon>Actinomycetes</taxon>
        <taxon>Micromonosporales</taxon>
        <taxon>Micromonosporaceae</taxon>
        <taxon>Micromonospora</taxon>
    </lineage>
</organism>
<accession>A0A1C4WR09</accession>
<reference evidence="8" key="1">
    <citation type="submission" date="2016-06" db="EMBL/GenBank/DDBJ databases">
        <authorList>
            <person name="Varghese N."/>
            <person name="Submissions Spin"/>
        </authorList>
    </citation>
    <scope>NUCLEOTIDE SEQUENCE [LARGE SCALE GENOMIC DNA]</scope>
    <source>
        <strain evidence="8">DSM 43909</strain>
    </source>
</reference>
<dbReference type="GO" id="GO:0015807">
    <property type="term" value="P:L-amino acid transport"/>
    <property type="evidence" value="ECO:0007669"/>
    <property type="project" value="TreeGrafter"/>
</dbReference>
<protein>
    <submittedName>
        <fullName evidence="7">Branched-chain amino acid transport system ATP-binding protein</fullName>
    </submittedName>
</protein>